<dbReference type="InterPro" id="IPR007302">
    <property type="entry name" value="CP_ATPgrasp"/>
</dbReference>
<dbReference type="EMBL" id="BPFZ01000017">
    <property type="protein sequence ID" value="GIU67994.1"/>
    <property type="molecule type" value="Genomic_DNA"/>
</dbReference>
<dbReference type="PANTHER" id="PTHR34595:SF7">
    <property type="entry name" value="SLL1039 PROTEIN"/>
    <property type="match status" value="1"/>
</dbReference>
<dbReference type="Pfam" id="PF04174">
    <property type="entry name" value="CP_ATPgrasp_1"/>
    <property type="match status" value="1"/>
</dbReference>
<reference evidence="2" key="1">
    <citation type="submission" date="2021-05" db="EMBL/GenBank/DDBJ databases">
        <authorList>
            <person name="Tanabe Y."/>
        </authorList>
    </citation>
    <scope>NUCLEOTIDE SEQUENCE</scope>
    <source>
        <strain evidence="2">BOTRYCO-1</strain>
    </source>
</reference>
<dbReference type="SUPFAM" id="SSF56059">
    <property type="entry name" value="Glutathione synthetase ATP-binding domain-like"/>
    <property type="match status" value="1"/>
</dbReference>
<name>A0ABQ4PY35_9PROT</name>
<dbReference type="Proteomes" id="UP001161064">
    <property type="component" value="Unassembled WGS sequence"/>
</dbReference>
<evidence type="ECO:0000313" key="2">
    <source>
        <dbReference type="EMBL" id="GIU67994.1"/>
    </source>
</evidence>
<feature type="domain" description="Circularly permuted ATPgrasp" evidence="1">
    <location>
        <begin position="1"/>
        <end position="113"/>
    </location>
</feature>
<reference evidence="2" key="2">
    <citation type="journal article" date="2023" name="ISME Commun">
        <title>Characterization of a bloom-associated alphaproteobacterial lineage, 'Candidatus Phycosocius': insights into freshwater algal-bacterial interactions.</title>
        <authorList>
            <person name="Tanabe Y."/>
            <person name="Yamaguchi H."/>
            <person name="Yoshida M."/>
            <person name="Kai A."/>
            <person name="Okazaki Y."/>
        </authorList>
    </citation>
    <scope>NUCLEOTIDE SEQUENCE</scope>
    <source>
        <strain evidence="2">BOTRYCO-1</strain>
    </source>
</reference>
<proteinExistence type="predicted"/>
<dbReference type="PANTHER" id="PTHR34595">
    <property type="entry name" value="BLR5612 PROTEIN"/>
    <property type="match status" value="1"/>
</dbReference>
<gene>
    <name evidence="2" type="ORF">PsB1_2148</name>
</gene>
<protein>
    <recommendedName>
        <fullName evidence="1">Circularly permuted ATPgrasp domain-containing protein</fullName>
    </recommendedName>
</protein>
<dbReference type="InterPro" id="IPR051680">
    <property type="entry name" value="ATP-dep_Glu-Cys_Ligase-2"/>
</dbReference>
<accession>A0ABQ4PY35</accession>
<evidence type="ECO:0000259" key="1">
    <source>
        <dbReference type="Pfam" id="PF04174"/>
    </source>
</evidence>
<sequence length="129" mass="14581">MIRREDGNYVVLEDNLRVPSGVSYMLSYRDAVKRAFPNHYRAARVRMVESFPDDHLSMLKSLASEYQPDPIVVVLTPGVFNTAYFEHALLAQLMGTPLVERRDLAVYDNVVICLHFGLKACGCDLSACR</sequence>
<comment type="caution">
    <text evidence="2">The sequence shown here is derived from an EMBL/GenBank/DDBJ whole genome shotgun (WGS) entry which is preliminary data.</text>
</comment>
<evidence type="ECO:0000313" key="3">
    <source>
        <dbReference type="Proteomes" id="UP001161064"/>
    </source>
</evidence>
<keyword evidence="3" id="KW-1185">Reference proteome</keyword>
<dbReference type="Gene3D" id="3.40.50.11290">
    <property type="match status" value="1"/>
</dbReference>
<organism evidence="2 3">
    <name type="scientific">Candidatus Phycosocius spiralis</name>
    <dbReference type="NCBI Taxonomy" id="2815099"/>
    <lineage>
        <taxon>Bacteria</taxon>
        <taxon>Pseudomonadati</taxon>
        <taxon>Pseudomonadota</taxon>
        <taxon>Alphaproteobacteria</taxon>
        <taxon>Caulobacterales</taxon>
        <taxon>Caulobacterales incertae sedis</taxon>
        <taxon>Candidatus Phycosocius</taxon>
    </lineage>
</organism>